<dbReference type="InterPro" id="IPR050107">
    <property type="entry name" value="ABC_carbohydrate_import_ATPase"/>
</dbReference>
<dbReference type="KEGG" id="smia:P344_00335"/>
<dbReference type="PROSITE" id="PS50893">
    <property type="entry name" value="ABC_TRANSPORTER_2"/>
    <property type="match status" value="2"/>
</dbReference>
<dbReference type="SUPFAM" id="SSF52540">
    <property type="entry name" value="P-loop containing nucleoside triphosphate hydrolases"/>
    <property type="match status" value="2"/>
</dbReference>
<dbReference type="HOGENOM" id="CLU_000604_92_0_14"/>
<dbReference type="PANTHER" id="PTHR43790:SF4">
    <property type="entry name" value="GUANOSINE IMPORT ATP-BINDING PROTEIN NUPO"/>
    <property type="match status" value="1"/>
</dbReference>
<dbReference type="AlphaFoldDB" id="W0GN95"/>
<keyword evidence="8" id="KW-0472">Membrane</keyword>
<dbReference type="GO" id="GO:0005524">
    <property type="term" value="F:ATP binding"/>
    <property type="evidence" value="ECO:0007669"/>
    <property type="project" value="UniProtKB-KW"/>
</dbReference>
<dbReference type="InterPro" id="IPR027417">
    <property type="entry name" value="P-loop_NTPase"/>
</dbReference>
<dbReference type="OrthoDB" id="9771863at2"/>
<protein>
    <submittedName>
        <fullName evidence="10">Sugar ABC transporter</fullName>
    </submittedName>
</protein>
<dbReference type="PROSITE" id="PS00211">
    <property type="entry name" value="ABC_TRANSPORTER_1"/>
    <property type="match status" value="2"/>
</dbReference>
<dbReference type="InterPro" id="IPR017871">
    <property type="entry name" value="ABC_transporter-like_CS"/>
</dbReference>
<dbReference type="SMART" id="SM00382">
    <property type="entry name" value="AAA"/>
    <property type="match status" value="2"/>
</dbReference>
<keyword evidence="4" id="KW-0677">Repeat</keyword>
<accession>W0GN95</accession>
<dbReference type="Pfam" id="PF00005">
    <property type="entry name" value="ABC_tran"/>
    <property type="match status" value="2"/>
</dbReference>
<name>W0GN95_9MOLU</name>
<dbReference type="RefSeq" id="WP_025316893.1">
    <property type="nucleotide sequence ID" value="NZ_CP002082.1"/>
</dbReference>
<evidence type="ECO:0000256" key="7">
    <source>
        <dbReference type="ARBA" id="ARBA00022967"/>
    </source>
</evidence>
<dbReference type="eggNOG" id="COG3845">
    <property type="taxonomic scope" value="Bacteria"/>
</dbReference>
<dbReference type="FunFam" id="3.40.50.300:FF:000127">
    <property type="entry name" value="Ribose import ATP-binding protein RbsA"/>
    <property type="match status" value="1"/>
</dbReference>
<keyword evidence="3" id="KW-1003">Cell membrane</keyword>
<dbReference type="InterPro" id="IPR003439">
    <property type="entry name" value="ABC_transporter-like_ATP-bd"/>
</dbReference>
<proteinExistence type="predicted"/>
<dbReference type="STRING" id="838561.P344_00335"/>
<evidence type="ECO:0000256" key="2">
    <source>
        <dbReference type="ARBA" id="ARBA00022448"/>
    </source>
</evidence>
<keyword evidence="11" id="KW-1185">Reference proteome</keyword>
<evidence type="ECO:0000313" key="10">
    <source>
        <dbReference type="EMBL" id="AHI57444.1"/>
    </source>
</evidence>
<dbReference type="Gene3D" id="3.40.50.300">
    <property type="entry name" value="P-loop containing nucleotide triphosphate hydrolases"/>
    <property type="match status" value="2"/>
</dbReference>
<dbReference type="GO" id="GO:0005886">
    <property type="term" value="C:plasma membrane"/>
    <property type="evidence" value="ECO:0007669"/>
    <property type="project" value="UniProtKB-SubCell"/>
</dbReference>
<dbReference type="GO" id="GO:0016887">
    <property type="term" value="F:ATP hydrolysis activity"/>
    <property type="evidence" value="ECO:0007669"/>
    <property type="project" value="InterPro"/>
</dbReference>
<dbReference type="CDD" id="cd03215">
    <property type="entry name" value="ABC_Carb_Monos_II"/>
    <property type="match status" value="1"/>
</dbReference>
<evidence type="ECO:0000256" key="5">
    <source>
        <dbReference type="ARBA" id="ARBA00022741"/>
    </source>
</evidence>
<keyword evidence="5" id="KW-0547">Nucleotide-binding</keyword>
<gene>
    <name evidence="10" type="ORF">P344_00335</name>
</gene>
<dbReference type="PANTHER" id="PTHR43790">
    <property type="entry name" value="CARBOHYDRATE TRANSPORT ATP-BINDING PROTEIN MG119-RELATED"/>
    <property type="match status" value="1"/>
</dbReference>
<evidence type="ECO:0000259" key="9">
    <source>
        <dbReference type="PROSITE" id="PS50893"/>
    </source>
</evidence>
<keyword evidence="2" id="KW-0813">Transport</keyword>
<evidence type="ECO:0000256" key="3">
    <source>
        <dbReference type="ARBA" id="ARBA00022475"/>
    </source>
</evidence>
<evidence type="ECO:0000313" key="11">
    <source>
        <dbReference type="Proteomes" id="UP000019260"/>
    </source>
</evidence>
<reference evidence="10 11" key="1">
    <citation type="submission" date="2013-09" db="EMBL/GenBank/DDBJ databases">
        <title>Complete genome sequence of Spiroplasma mirum suckling mouse cataract agent.</title>
        <authorList>
            <person name="Landry C.A."/>
            <person name="Bastian F.O."/>
            <person name="Thune R.L."/>
        </authorList>
    </citation>
    <scope>NUCLEOTIDE SEQUENCE [LARGE SCALE GENOMIC DNA]</scope>
    <source>
        <strain evidence="10 11">SMCA</strain>
    </source>
</reference>
<keyword evidence="7" id="KW-1278">Translocase</keyword>
<dbReference type="CDD" id="cd03216">
    <property type="entry name" value="ABC_Carb_Monos_I"/>
    <property type="match status" value="1"/>
</dbReference>
<evidence type="ECO:0000256" key="4">
    <source>
        <dbReference type="ARBA" id="ARBA00022737"/>
    </source>
</evidence>
<organism evidence="10 11">
    <name type="scientific">Spiroplasma mirum ATCC 29335</name>
    <dbReference type="NCBI Taxonomy" id="838561"/>
    <lineage>
        <taxon>Bacteria</taxon>
        <taxon>Bacillati</taxon>
        <taxon>Mycoplasmatota</taxon>
        <taxon>Mollicutes</taxon>
        <taxon>Entomoplasmatales</taxon>
        <taxon>Spiroplasmataceae</taxon>
        <taxon>Spiroplasma</taxon>
    </lineage>
</organism>
<evidence type="ECO:0000256" key="8">
    <source>
        <dbReference type="ARBA" id="ARBA00023136"/>
    </source>
</evidence>
<feature type="domain" description="ABC transporter" evidence="9">
    <location>
        <begin position="9"/>
        <end position="245"/>
    </location>
</feature>
<feature type="domain" description="ABC transporter" evidence="9">
    <location>
        <begin position="262"/>
        <end position="509"/>
    </location>
</feature>
<sequence length="523" mass="57766">MSSQNEYAIEMNNITKIFGELVANDDITLKVKKGEIHALIGENGAGKSTLMSILFGLYEPTKGEIFVNGKSEYISNPIKANKLGIGMVHQHFKLVDIFTVLDNIALGHEKITGKVFLDRTSEIREISKIATKYNLEIDFRAKVSNISVGMQQRVEILKILYRGANILVFDEPSAVLTPQEIEGLLNIMLDLKKDGKTIIFISHKLDEVKKVADSATVIRKGKVVDTFSVKDKTQKEIAEAMVGRQLIEIKNTGVEPQVQVLLKVENLSIKKKGITKVMALDNFNVEVHAGEIVAIAGVEGNGQSELVNAITGLEHFHQGKILFNNIDVTKVSIHQKYENGMSHIPEDRHKHGLVLDFNVIDNVVLQNVDKKPFSNYGLLNKSAIQLYAQDIITKYDVRGANSGFAVARGLSGGNQQKLIIGRELSRKHKILVIVQPTRGLDVGAIEYIHTKILEEKANGNAILLVSYELEEIMGLADRIIVLHAGKISGEVAGNQVKREEIGLMMAGTYHQSSKGEGKYESSN</sequence>
<evidence type="ECO:0000256" key="6">
    <source>
        <dbReference type="ARBA" id="ARBA00022840"/>
    </source>
</evidence>
<dbReference type="PATRIC" id="fig|838561.3.peg.67"/>
<dbReference type="Proteomes" id="UP000019260">
    <property type="component" value="Chromosome"/>
</dbReference>
<keyword evidence="6" id="KW-0067">ATP-binding</keyword>
<evidence type="ECO:0000256" key="1">
    <source>
        <dbReference type="ARBA" id="ARBA00004202"/>
    </source>
</evidence>
<comment type="subcellular location">
    <subcellularLocation>
        <location evidence="1">Cell membrane</location>
        <topology evidence="1">Peripheral membrane protein</topology>
    </subcellularLocation>
</comment>
<dbReference type="EMBL" id="CP006720">
    <property type="protein sequence ID" value="AHI57444.1"/>
    <property type="molecule type" value="Genomic_DNA"/>
</dbReference>
<dbReference type="InterPro" id="IPR003593">
    <property type="entry name" value="AAA+_ATPase"/>
</dbReference>
<dbReference type="KEGG" id="smir:SMM_0057"/>